<name>A0A8J7G6U6_9ACTN</name>
<evidence type="ECO:0000313" key="3">
    <source>
        <dbReference type="Proteomes" id="UP000622552"/>
    </source>
</evidence>
<dbReference type="Proteomes" id="UP000622552">
    <property type="component" value="Unassembled WGS sequence"/>
</dbReference>
<evidence type="ECO:0000256" key="1">
    <source>
        <dbReference type="SAM" id="MobiDB-lite"/>
    </source>
</evidence>
<sequence length="112" mass="11674">METEMSAARLEGLRRSRTAGLTPGPKSKVPPAVVDRIVAERGTDPELPLTGWRTIAAGLNADGVATAQGAPAWSPATVRAVWLRATTGYARGSSTATITVVAQQTDTQWSAS</sequence>
<feature type="region of interest" description="Disordered" evidence="1">
    <location>
        <begin position="1"/>
        <end position="29"/>
    </location>
</feature>
<accession>A0A8J7G6U6</accession>
<proteinExistence type="predicted"/>
<evidence type="ECO:0000313" key="2">
    <source>
        <dbReference type="EMBL" id="MBG6133960.1"/>
    </source>
</evidence>
<dbReference type="AlphaFoldDB" id="A0A8J7G6U6"/>
<protein>
    <submittedName>
        <fullName evidence="2">Uncharacterized protein</fullName>
    </submittedName>
</protein>
<dbReference type="RefSeq" id="WP_197001256.1">
    <property type="nucleotide sequence ID" value="NZ_BONS01000041.1"/>
</dbReference>
<comment type="caution">
    <text evidence="2">The sequence shown here is derived from an EMBL/GenBank/DDBJ whole genome shotgun (WGS) entry which is preliminary data.</text>
</comment>
<keyword evidence="3" id="KW-1185">Reference proteome</keyword>
<dbReference type="EMBL" id="JADOUF010000001">
    <property type="protein sequence ID" value="MBG6133960.1"/>
    <property type="molecule type" value="Genomic_DNA"/>
</dbReference>
<reference evidence="2" key="1">
    <citation type="submission" date="2020-11" db="EMBL/GenBank/DDBJ databases">
        <title>Sequencing the genomes of 1000 actinobacteria strains.</title>
        <authorList>
            <person name="Klenk H.-P."/>
        </authorList>
    </citation>
    <scope>NUCLEOTIDE SEQUENCE</scope>
    <source>
        <strain evidence="2">DSM 45356</strain>
    </source>
</reference>
<gene>
    <name evidence="2" type="ORF">IW245_000154</name>
</gene>
<organism evidence="2 3">
    <name type="scientific">Longispora fulva</name>
    <dbReference type="NCBI Taxonomy" id="619741"/>
    <lineage>
        <taxon>Bacteria</taxon>
        <taxon>Bacillati</taxon>
        <taxon>Actinomycetota</taxon>
        <taxon>Actinomycetes</taxon>
        <taxon>Micromonosporales</taxon>
        <taxon>Micromonosporaceae</taxon>
        <taxon>Longispora</taxon>
    </lineage>
</organism>